<accession>A0A9W8H5E9</accession>
<dbReference type="EMBL" id="JANBUL010000311">
    <property type="protein sequence ID" value="KAJ2777121.1"/>
    <property type="molecule type" value="Genomic_DNA"/>
</dbReference>
<protein>
    <recommendedName>
        <fullName evidence="5">Carbohydrate-binding module family 96 domain-containing protein</fullName>
    </recommendedName>
</protein>
<sequence>MQLLSTVAAFALAAAALVTAQPAPTTTVPATKDATIVQSSSSCPACPQSNCNKCTWGTGKTLSASLGANTRTRALIGFTLPYDGSLVKSCFLQMPGFDPKNSVGVTVQINQAEHKDWTEATVNGENAPATWTQGTNVAVAAYNNLPAVDISQICRSSQNRQFSIYISSPGTEFKFPSKESGNPAILHVTRYV</sequence>
<evidence type="ECO:0000313" key="7">
    <source>
        <dbReference type="Proteomes" id="UP001140217"/>
    </source>
</evidence>
<dbReference type="InterPro" id="IPR055372">
    <property type="entry name" value="CBM96"/>
</dbReference>
<evidence type="ECO:0000256" key="3">
    <source>
        <dbReference type="ARBA" id="ARBA00022729"/>
    </source>
</evidence>
<feature type="signal peptide" evidence="4">
    <location>
        <begin position="1"/>
        <end position="20"/>
    </location>
</feature>
<feature type="domain" description="Carbohydrate-binding module family 96" evidence="5">
    <location>
        <begin position="55"/>
        <end position="188"/>
    </location>
</feature>
<keyword evidence="2" id="KW-0964">Secreted</keyword>
<keyword evidence="3 4" id="KW-0732">Signal</keyword>
<evidence type="ECO:0000259" key="5">
    <source>
        <dbReference type="Pfam" id="PF24517"/>
    </source>
</evidence>
<organism evidence="6 7">
    <name type="scientific">Coemansia javaensis</name>
    <dbReference type="NCBI Taxonomy" id="2761396"/>
    <lineage>
        <taxon>Eukaryota</taxon>
        <taxon>Fungi</taxon>
        <taxon>Fungi incertae sedis</taxon>
        <taxon>Zoopagomycota</taxon>
        <taxon>Kickxellomycotina</taxon>
        <taxon>Kickxellomycetes</taxon>
        <taxon>Kickxellales</taxon>
        <taxon>Kickxellaceae</taxon>
        <taxon>Coemansia</taxon>
    </lineage>
</organism>
<feature type="chain" id="PRO_5040851095" description="Carbohydrate-binding module family 96 domain-containing protein" evidence="4">
    <location>
        <begin position="21"/>
        <end position="192"/>
    </location>
</feature>
<keyword evidence="7" id="KW-1185">Reference proteome</keyword>
<gene>
    <name evidence="6" type="ORF">H4R18_005319</name>
</gene>
<name>A0A9W8H5E9_9FUNG</name>
<dbReference type="OrthoDB" id="5555675at2759"/>
<dbReference type="AlphaFoldDB" id="A0A9W8H5E9"/>
<proteinExistence type="predicted"/>
<evidence type="ECO:0000313" key="6">
    <source>
        <dbReference type="EMBL" id="KAJ2777121.1"/>
    </source>
</evidence>
<comment type="subcellular location">
    <subcellularLocation>
        <location evidence="1">Secreted</location>
    </subcellularLocation>
</comment>
<evidence type="ECO:0000256" key="4">
    <source>
        <dbReference type="SAM" id="SignalP"/>
    </source>
</evidence>
<evidence type="ECO:0000256" key="2">
    <source>
        <dbReference type="ARBA" id="ARBA00022525"/>
    </source>
</evidence>
<dbReference type="Pfam" id="PF24517">
    <property type="entry name" value="CBM96"/>
    <property type="match status" value="1"/>
</dbReference>
<comment type="caution">
    <text evidence="6">The sequence shown here is derived from an EMBL/GenBank/DDBJ whole genome shotgun (WGS) entry which is preliminary data.</text>
</comment>
<dbReference type="GO" id="GO:0005576">
    <property type="term" value="C:extracellular region"/>
    <property type="evidence" value="ECO:0007669"/>
    <property type="project" value="UniProtKB-SubCell"/>
</dbReference>
<evidence type="ECO:0000256" key="1">
    <source>
        <dbReference type="ARBA" id="ARBA00004613"/>
    </source>
</evidence>
<dbReference type="Proteomes" id="UP001140217">
    <property type="component" value="Unassembled WGS sequence"/>
</dbReference>
<reference evidence="6" key="1">
    <citation type="submission" date="2022-07" db="EMBL/GenBank/DDBJ databases">
        <title>Phylogenomic reconstructions and comparative analyses of Kickxellomycotina fungi.</title>
        <authorList>
            <person name="Reynolds N.K."/>
            <person name="Stajich J.E."/>
            <person name="Barry K."/>
            <person name="Grigoriev I.V."/>
            <person name="Crous P."/>
            <person name="Smith M.E."/>
        </authorList>
    </citation>
    <scope>NUCLEOTIDE SEQUENCE</scope>
    <source>
        <strain evidence="6">NBRC 105414</strain>
    </source>
</reference>